<dbReference type="GO" id="GO:0008253">
    <property type="term" value="F:5'-nucleotidase activity"/>
    <property type="evidence" value="ECO:0007669"/>
    <property type="project" value="InterPro"/>
</dbReference>
<reference evidence="1" key="1">
    <citation type="journal article" date="2015" name="Nature">
        <title>Complex archaea that bridge the gap between prokaryotes and eukaryotes.</title>
        <authorList>
            <person name="Spang A."/>
            <person name="Saw J.H."/>
            <person name="Jorgensen S.L."/>
            <person name="Zaremba-Niedzwiedzka K."/>
            <person name="Martijn J."/>
            <person name="Lind A.E."/>
            <person name="van Eijk R."/>
            <person name="Schleper C."/>
            <person name="Guy L."/>
            <person name="Ettema T.J."/>
        </authorList>
    </citation>
    <scope>NUCLEOTIDE SEQUENCE</scope>
</reference>
<comment type="caution">
    <text evidence="1">The sequence shown here is derived from an EMBL/GenBank/DDBJ whole genome shotgun (WGS) entry which is preliminary data.</text>
</comment>
<name>A0A0F9C4I3_9ZZZZ</name>
<dbReference type="Gene3D" id="3.40.50.1000">
    <property type="entry name" value="HAD superfamily/HAD-like"/>
    <property type="match status" value="1"/>
</dbReference>
<sequence length="146" mass="16793">EDYNVTRDQLNKVCGARFFSNLDWMPDGREIEEVVRCKFGSENIYLVTLPMPNSESWKGKVNWVNKHLSHYNKRFTISTAPKSLLAGPNTLLIDDKDENIAEFVAAGGKGILVPRLWNKNYDCQRSALDYVEHKLDEIILWDNTMG</sequence>
<evidence type="ECO:0000313" key="1">
    <source>
        <dbReference type="EMBL" id="KKK91581.1"/>
    </source>
</evidence>
<feature type="non-terminal residue" evidence="1">
    <location>
        <position position="1"/>
    </location>
</feature>
<protein>
    <recommendedName>
        <fullName evidence="2">FCP1 homology domain-containing protein</fullName>
    </recommendedName>
</protein>
<dbReference type="AlphaFoldDB" id="A0A0F9C4I3"/>
<accession>A0A0F9C4I3</accession>
<dbReference type="InterPro" id="IPR010708">
    <property type="entry name" value="5'(3')-deoxyribonucleotidase"/>
</dbReference>
<dbReference type="EMBL" id="LAZR01048589">
    <property type="protein sequence ID" value="KKK91581.1"/>
    <property type="molecule type" value="Genomic_DNA"/>
</dbReference>
<proteinExistence type="predicted"/>
<dbReference type="GO" id="GO:0009264">
    <property type="term" value="P:deoxyribonucleotide catabolic process"/>
    <property type="evidence" value="ECO:0007669"/>
    <property type="project" value="InterPro"/>
</dbReference>
<gene>
    <name evidence="1" type="ORF">LCGC14_2711530</name>
</gene>
<dbReference type="InterPro" id="IPR036412">
    <property type="entry name" value="HAD-like_sf"/>
</dbReference>
<dbReference type="SUPFAM" id="SSF56784">
    <property type="entry name" value="HAD-like"/>
    <property type="match status" value="1"/>
</dbReference>
<dbReference type="Pfam" id="PF06941">
    <property type="entry name" value="NT5C"/>
    <property type="match status" value="1"/>
</dbReference>
<dbReference type="InterPro" id="IPR023214">
    <property type="entry name" value="HAD_sf"/>
</dbReference>
<evidence type="ECO:0008006" key="2">
    <source>
        <dbReference type="Google" id="ProtNLM"/>
    </source>
</evidence>
<organism evidence="1">
    <name type="scientific">marine sediment metagenome</name>
    <dbReference type="NCBI Taxonomy" id="412755"/>
    <lineage>
        <taxon>unclassified sequences</taxon>
        <taxon>metagenomes</taxon>
        <taxon>ecological metagenomes</taxon>
    </lineage>
</organism>